<evidence type="ECO:0000313" key="3">
    <source>
        <dbReference type="Proteomes" id="UP000004067"/>
    </source>
</evidence>
<keyword evidence="3" id="KW-1185">Reference proteome</keyword>
<keyword evidence="1" id="KW-0472">Membrane</keyword>
<dbReference type="HOGENOM" id="CLU_3084610_0_0_9"/>
<proteinExistence type="predicted"/>
<keyword evidence="1" id="KW-0812">Transmembrane</keyword>
<reference evidence="2 3" key="1">
    <citation type="submission" date="2011-04" db="EMBL/GenBank/DDBJ databases">
        <authorList>
            <person name="Muzny D."/>
            <person name="Qin X."/>
            <person name="Deng J."/>
            <person name="Jiang H."/>
            <person name="Liu Y."/>
            <person name="Qu J."/>
            <person name="Song X.-Z."/>
            <person name="Zhang L."/>
            <person name="Thornton R."/>
            <person name="Coyle M."/>
            <person name="Francisco L."/>
            <person name="Jackson L."/>
            <person name="Javaid M."/>
            <person name="Korchina V."/>
            <person name="Kovar C."/>
            <person name="Mata R."/>
            <person name="Mathew T."/>
            <person name="Ngo R."/>
            <person name="Nguyen L."/>
            <person name="Nguyen N."/>
            <person name="Okwuonu G."/>
            <person name="Ongeri F."/>
            <person name="Pham C."/>
            <person name="Simmons D."/>
            <person name="Wilczek-Boney K."/>
            <person name="Hale W."/>
            <person name="Jakkamsetti A."/>
            <person name="Pham P."/>
            <person name="Ruth R."/>
            <person name="San Lucas F."/>
            <person name="Warren J."/>
            <person name="Zhang J."/>
            <person name="Zhao Z."/>
            <person name="Zhou C."/>
            <person name="Zhu D."/>
            <person name="Lee S."/>
            <person name="Bess C."/>
            <person name="Blankenburg K."/>
            <person name="Forbes L."/>
            <person name="Fu Q."/>
            <person name="Gubbala S."/>
            <person name="Hirani K."/>
            <person name="Jayaseelan J.C."/>
            <person name="Lara F."/>
            <person name="Munidasa M."/>
            <person name="Palculict T."/>
            <person name="Patil S."/>
            <person name="Pu L.-L."/>
            <person name="Saada N."/>
            <person name="Tang L."/>
            <person name="Weissenberger G."/>
            <person name="Zhu Y."/>
            <person name="Hemphill L."/>
            <person name="Shang Y."/>
            <person name="Youmans B."/>
            <person name="Ayvaz T."/>
            <person name="Ross M."/>
            <person name="Santibanez J."/>
            <person name="Aqrawi P."/>
            <person name="Gross S."/>
            <person name="Joshi V."/>
            <person name="Fowler G."/>
            <person name="Nazareth L."/>
            <person name="Reid J."/>
            <person name="Worley K."/>
            <person name="Petrosino J."/>
            <person name="Highlander S."/>
            <person name="Gibbs R."/>
        </authorList>
    </citation>
    <scope>NUCLEOTIDE SEQUENCE [LARGE SCALE GENOMIC DNA]</scope>
    <source>
        <strain evidence="2 3">DSM 2778</strain>
    </source>
</reference>
<accession>F5RJ09</accession>
<name>F5RJ09_9FIRM</name>
<dbReference type="Proteomes" id="UP000004067">
    <property type="component" value="Unassembled WGS sequence"/>
</dbReference>
<evidence type="ECO:0000313" key="2">
    <source>
        <dbReference type="EMBL" id="EGK62447.1"/>
    </source>
</evidence>
<protein>
    <submittedName>
        <fullName evidence="2">Spermidine/putrescine ABC family transporter</fullName>
    </submittedName>
</protein>
<dbReference type="AlphaFoldDB" id="F5RJ09"/>
<feature type="transmembrane region" description="Helical" evidence="1">
    <location>
        <begin position="12"/>
        <end position="30"/>
    </location>
</feature>
<sequence>MPRDFPGMKEYALLGETLLIFSVLVLLPIWKLRSEGGSSERFFYKKSSYDDFLEKLVSV</sequence>
<keyword evidence="1" id="KW-1133">Transmembrane helix</keyword>
<organism evidence="2 3">
    <name type="scientific">Centipeda periodontii DSM 2778</name>
    <dbReference type="NCBI Taxonomy" id="888060"/>
    <lineage>
        <taxon>Bacteria</taxon>
        <taxon>Bacillati</taxon>
        <taxon>Bacillota</taxon>
        <taxon>Negativicutes</taxon>
        <taxon>Selenomonadales</taxon>
        <taxon>Selenomonadaceae</taxon>
        <taxon>Centipeda</taxon>
    </lineage>
</organism>
<dbReference type="EMBL" id="AFHQ01000004">
    <property type="protein sequence ID" value="EGK62447.1"/>
    <property type="molecule type" value="Genomic_DNA"/>
</dbReference>
<dbReference type="STRING" id="888060.HMPREF9081_0194"/>
<gene>
    <name evidence="2" type="ORF">HMPREF9081_0194</name>
</gene>
<evidence type="ECO:0000256" key="1">
    <source>
        <dbReference type="SAM" id="Phobius"/>
    </source>
</evidence>
<comment type="caution">
    <text evidence="2">The sequence shown here is derived from an EMBL/GenBank/DDBJ whole genome shotgun (WGS) entry which is preliminary data.</text>
</comment>